<dbReference type="Pfam" id="PF03461">
    <property type="entry name" value="TRCF"/>
    <property type="match status" value="1"/>
</dbReference>
<dbReference type="InterPro" id="IPR004576">
    <property type="entry name" value="Mfd"/>
</dbReference>
<dbReference type="SMART" id="SM00490">
    <property type="entry name" value="HELICc"/>
    <property type="match status" value="1"/>
</dbReference>
<evidence type="ECO:0000256" key="4">
    <source>
        <dbReference type="ARBA" id="ARBA00022763"/>
    </source>
</evidence>
<dbReference type="GO" id="GO:0005524">
    <property type="term" value="F:ATP binding"/>
    <property type="evidence" value="ECO:0007669"/>
    <property type="project" value="UniProtKB-UniRule"/>
</dbReference>
<evidence type="ECO:0000256" key="7">
    <source>
        <dbReference type="ARBA" id="ARBA00022840"/>
    </source>
</evidence>
<name>A0A5Q3Q2F1_9PSEU</name>
<feature type="domain" description="Helicase ATP-binding" evidence="14">
    <location>
        <begin position="659"/>
        <end position="820"/>
    </location>
</feature>
<accession>A0A5Q3Q2F1</accession>
<dbReference type="PANTHER" id="PTHR47964:SF1">
    <property type="entry name" value="ATP-DEPENDENT DNA HELICASE HOMOLOG RECG, CHLOROPLASTIC"/>
    <property type="match status" value="1"/>
</dbReference>
<keyword evidence="8 13" id="KW-0238">DNA-binding</keyword>
<keyword evidence="3 13" id="KW-0547">Nucleotide-binding</keyword>
<dbReference type="Gene3D" id="3.40.50.11180">
    <property type="match status" value="1"/>
</dbReference>
<dbReference type="InterPro" id="IPR027417">
    <property type="entry name" value="P-loop_NTPase"/>
</dbReference>
<dbReference type="RefSeq" id="WP_154075344.1">
    <property type="nucleotide sequence ID" value="NZ_CP045929.1"/>
</dbReference>
<evidence type="ECO:0000256" key="10">
    <source>
        <dbReference type="ARBA" id="ARBA00061104"/>
    </source>
</evidence>
<dbReference type="Pfam" id="PF00271">
    <property type="entry name" value="Helicase_C"/>
    <property type="match status" value="1"/>
</dbReference>
<keyword evidence="7 13" id="KW-0067">ATP-binding</keyword>
<proteinExistence type="inferred from homology"/>
<dbReference type="Gene3D" id="3.40.50.300">
    <property type="entry name" value="P-loop containing nucleotide triphosphate hydrolases"/>
    <property type="match status" value="2"/>
</dbReference>
<keyword evidence="9 13" id="KW-0234">DNA repair</keyword>
<evidence type="ECO:0000256" key="9">
    <source>
        <dbReference type="ARBA" id="ARBA00023204"/>
    </source>
</evidence>
<keyword evidence="4 13" id="KW-0227">DNA damage</keyword>
<dbReference type="Gene3D" id="3.30.2060.10">
    <property type="entry name" value="Penicillin-binding protein 1b domain"/>
    <property type="match status" value="1"/>
</dbReference>
<dbReference type="HAMAP" id="MF_00969">
    <property type="entry name" value="TRCF"/>
    <property type="match status" value="1"/>
</dbReference>
<dbReference type="Pfam" id="PF00270">
    <property type="entry name" value="DEAD"/>
    <property type="match status" value="1"/>
</dbReference>
<dbReference type="CDD" id="cd17991">
    <property type="entry name" value="DEXHc_TRCF"/>
    <property type="match status" value="1"/>
</dbReference>
<comment type="subcellular location">
    <subcellularLocation>
        <location evidence="1 13">Cytoplasm</location>
    </subcellularLocation>
</comment>
<organism evidence="16 17">
    <name type="scientific">Allosaccharopolyspora coralli</name>
    <dbReference type="NCBI Taxonomy" id="2665642"/>
    <lineage>
        <taxon>Bacteria</taxon>
        <taxon>Bacillati</taxon>
        <taxon>Actinomycetota</taxon>
        <taxon>Actinomycetes</taxon>
        <taxon>Pseudonocardiales</taxon>
        <taxon>Pseudonocardiaceae</taxon>
        <taxon>Allosaccharopolyspora</taxon>
    </lineage>
</organism>
<evidence type="ECO:0000313" key="16">
    <source>
        <dbReference type="EMBL" id="QGK68741.1"/>
    </source>
</evidence>
<dbReference type="InterPro" id="IPR003711">
    <property type="entry name" value="CarD-like/TRCF_RID"/>
</dbReference>
<feature type="domain" description="Helicase C-terminal" evidence="15">
    <location>
        <begin position="838"/>
        <end position="995"/>
    </location>
</feature>
<dbReference type="GO" id="GO:0016787">
    <property type="term" value="F:hydrolase activity"/>
    <property type="evidence" value="ECO:0007669"/>
    <property type="project" value="UniProtKB-KW"/>
</dbReference>
<dbReference type="PROSITE" id="PS51192">
    <property type="entry name" value="HELICASE_ATP_BIND_1"/>
    <property type="match status" value="1"/>
</dbReference>
<dbReference type="Proteomes" id="UP000371041">
    <property type="component" value="Chromosome"/>
</dbReference>
<dbReference type="GO" id="GO:0003678">
    <property type="term" value="F:DNA helicase activity"/>
    <property type="evidence" value="ECO:0007669"/>
    <property type="project" value="TreeGrafter"/>
</dbReference>
<keyword evidence="6" id="KW-0347">Helicase</keyword>
<evidence type="ECO:0000256" key="2">
    <source>
        <dbReference type="ARBA" id="ARBA00022490"/>
    </source>
</evidence>
<evidence type="ECO:0000256" key="12">
    <source>
        <dbReference type="ARBA" id="ARBA00070128"/>
    </source>
</evidence>
<dbReference type="SMART" id="SM01058">
    <property type="entry name" value="CarD_TRCF"/>
    <property type="match status" value="1"/>
</dbReference>
<dbReference type="EMBL" id="CP045929">
    <property type="protein sequence ID" value="QGK68741.1"/>
    <property type="molecule type" value="Genomic_DNA"/>
</dbReference>
<dbReference type="SMART" id="SM00982">
    <property type="entry name" value="TRCF"/>
    <property type="match status" value="1"/>
</dbReference>
<evidence type="ECO:0000259" key="15">
    <source>
        <dbReference type="PROSITE" id="PS51194"/>
    </source>
</evidence>
<dbReference type="CDD" id="cd18810">
    <property type="entry name" value="SF2_C_TRCF"/>
    <property type="match status" value="1"/>
</dbReference>
<dbReference type="InterPro" id="IPR014001">
    <property type="entry name" value="Helicase_ATP-bd"/>
</dbReference>
<dbReference type="Pfam" id="PF17757">
    <property type="entry name" value="UvrB_inter"/>
    <property type="match status" value="1"/>
</dbReference>
<dbReference type="Gene3D" id="2.40.10.170">
    <property type="match status" value="1"/>
</dbReference>
<dbReference type="NCBIfam" id="TIGR00580">
    <property type="entry name" value="mfd"/>
    <property type="match status" value="1"/>
</dbReference>
<dbReference type="InterPro" id="IPR001650">
    <property type="entry name" value="Helicase_C-like"/>
</dbReference>
<dbReference type="GO" id="GO:0005737">
    <property type="term" value="C:cytoplasm"/>
    <property type="evidence" value="ECO:0007669"/>
    <property type="project" value="UniProtKB-SubCell"/>
</dbReference>
<sequence>MPETGSPVAPLAGLLDPLLSDATFRTVVESAGQPHLVLEGPISARPLVAASVAAGAVRPALVVTATGREADEVATAVSGLIGSGGVEVLPSWETLPHERLSPRADTIGGRLAVLRRLAHPEEHPQGSIRVLVTTVRSLIQPIAPGLGELRPVRLAVEEEHDFEELVERLAGLAYTRVDMVEKRGEFAVRGGIVDVFPPTEEHPLRVEFWGDEVTEIRPFSVADQRSLDAEADEDAVLFAPACRELLITDSVRERATKLATEHEADAHLTDMLGKISGGVPVEGMEALIPALCDGEMQLLTDLVPECTHVLLADPEKVRARAADLVRTGEEFLEASWMVAGDGGRAPIDLGASAYRALGEVSAYTTGLGLPWWQLTQLSSDADIADGAADRTVVRLPLKQVESYRGDVERAFTDLRAHTASGGAAVLVVAGTGTAQRAVEQMREAELPVRLADGLTEGPESGVITVVRGGLEDGFLAPDVALVVLTETDLTGDRGAPSTRDMRRMPSKRRNAVDPLALKAGDFVVHEQHGIGKYVEMVQRTVSGATREYLVLEYASSKRGQPGDRLFVPTDQLDEVSRYVGGELPTLNKLGGSDWKNTKAKARKAVKEIAAELVQLYAARQSAPGHAYGTDTPWQRELEDAFPFTETADQMGAIDEVKGDMQSAVPMDRVICGDVGYGKTEIAVRAAFKAVQEGKQVAVLVPTTLLAQQHLTTFTDRMRSFPVTIRGLSRFTHLPDAEQVISGLAKGEVDIVIGTHRLLQTGVRYKDLGLVIVDEEQRFGVEHKEHIKALRTHVDVLTMSATPIPRTLEMSMAGIREMSTILTPPEERHPVLTYVGAYDEKQVAAAIRRELLRDGQVFFVHNRVQSIEKAARHLREIVPEARIVTAHGQMNEDRLEKIIQGFWEREHDVLVCTTIVETGLDISNANTLIVERSDTLGLSQLHQLRGRVGRARERGYAYFLYPSDKPLTDTAHDRLATIAQNSELGAGMAVAMKDLEIRGAGNILGAEQSGHIAGVGFDLYMRLVGEAVEAFKQHAGAEPADGETELAEVRVDLPVDAHIPHDYVAGERLRLEAYRKIAAAADADTLDAVRGELHDRYGPLPEPVERLLKVATFRQTCRRHGVTEVTLQGTSLRVAPLDLSDSQQMRLKRLYPKAVYKAAVRTVSVPHPTEGAAGGRIGAPKLRDDALLEWCTELLEALAGKPAPVG</sequence>
<dbReference type="SUPFAM" id="SSF52540">
    <property type="entry name" value="P-loop containing nucleoside triphosphate hydrolases"/>
    <property type="match status" value="4"/>
</dbReference>
<dbReference type="SUPFAM" id="SSF143517">
    <property type="entry name" value="TRCF domain-like"/>
    <property type="match status" value="1"/>
</dbReference>
<dbReference type="GO" id="GO:0000716">
    <property type="term" value="P:transcription-coupled nucleotide-excision repair, DNA damage recognition"/>
    <property type="evidence" value="ECO:0007669"/>
    <property type="project" value="UniProtKB-UniRule"/>
</dbReference>
<evidence type="ECO:0000256" key="3">
    <source>
        <dbReference type="ARBA" id="ARBA00022741"/>
    </source>
</evidence>
<dbReference type="InterPro" id="IPR041471">
    <property type="entry name" value="UvrB_inter"/>
</dbReference>
<evidence type="ECO:0000256" key="13">
    <source>
        <dbReference type="HAMAP-Rule" id="MF_00969"/>
    </source>
</evidence>
<dbReference type="KEGG" id="sace:GIY23_03505"/>
<dbReference type="InterPro" id="IPR047112">
    <property type="entry name" value="RecG/Mfd"/>
</dbReference>
<evidence type="ECO:0000256" key="1">
    <source>
        <dbReference type="ARBA" id="ARBA00004496"/>
    </source>
</evidence>
<evidence type="ECO:0000259" key="14">
    <source>
        <dbReference type="PROSITE" id="PS51192"/>
    </source>
</evidence>
<evidence type="ECO:0000313" key="17">
    <source>
        <dbReference type="Proteomes" id="UP000371041"/>
    </source>
</evidence>
<keyword evidence="2 13" id="KW-0963">Cytoplasm</keyword>
<evidence type="ECO:0000256" key="8">
    <source>
        <dbReference type="ARBA" id="ARBA00023125"/>
    </source>
</evidence>
<dbReference type="FunFam" id="3.40.50.300:FF:000300">
    <property type="entry name" value="Transcription-repair-coupling factor"/>
    <property type="match status" value="1"/>
</dbReference>
<dbReference type="PROSITE" id="PS51194">
    <property type="entry name" value="HELICASE_CTER"/>
    <property type="match status" value="1"/>
</dbReference>
<dbReference type="GO" id="GO:0006355">
    <property type="term" value="P:regulation of DNA-templated transcription"/>
    <property type="evidence" value="ECO:0007669"/>
    <property type="project" value="UniProtKB-UniRule"/>
</dbReference>
<comment type="similarity">
    <text evidence="11 13">In the C-terminal section; belongs to the helicase family. RecG subfamily.</text>
</comment>
<dbReference type="GO" id="GO:0003684">
    <property type="term" value="F:damaged DNA binding"/>
    <property type="evidence" value="ECO:0007669"/>
    <property type="project" value="InterPro"/>
</dbReference>
<keyword evidence="5 13" id="KW-0378">Hydrolase</keyword>
<dbReference type="InterPro" id="IPR036101">
    <property type="entry name" value="CarD-like/TRCF_RID_sf"/>
</dbReference>
<keyword evidence="17" id="KW-1185">Reference proteome</keyword>
<evidence type="ECO:0000256" key="5">
    <source>
        <dbReference type="ARBA" id="ARBA00022801"/>
    </source>
</evidence>
<evidence type="ECO:0000256" key="6">
    <source>
        <dbReference type="ARBA" id="ARBA00022806"/>
    </source>
</evidence>
<reference evidence="17" key="1">
    <citation type="submission" date="2019-11" db="EMBL/GenBank/DDBJ databases">
        <title>The complete genome sequence of Saccharopolyspora sp. E2A.</title>
        <authorList>
            <person name="Zhang G."/>
        </authorList>
    </citation>
    <scope>NUCLEOTIDE SEQUENCE [LARGE SCALE GENOMIC DNA]</scope>
    <source>
        <strain evidence="17">E2A</strain>
    </source>
</reference>
<dbReference type="Gene3D" id="3.90.1150.50">
    <property type="entry name" value="Transcription-repair-coupling factor, D7 domain"/>
    <property type="match status" value="1"/>
</dbReference>
<dbReference type="SUPFAM" id="SSF141259">
    <property type="entry name" value="CarD-like"/>
    <property type="match status" value="1"/>
</dbReference>
<dbReference type="PANTHER" id="PTHR47964">
    <property type="entry name" value="ATP-DEPENDENT DNA HELICASE HOMOLOG RECG, CHLOROPLASTIC"/>
    <property type="match status" value="1"/>
</dbReference>
<comment type="similarity">
    <text evidence="10 13">In the N-terminal section; belongs to the UvrB family.</text>
</comment>
<gene>
    <name evidence="13 16" type="primary">mfd</name>
    <name evidence="16" type="ORF">GIY23_03505</name>
</gene>
<dbReference type="AlphaFoldDB" id="A0A5Q3Q2F1"/>
<protein>
    <recommendedName>
        <fullName evidence="12 13">Transcription-repair-coupling factor</fullName>
        <shortName evidence="13">TRCF</shortName>
        <ecNumber evidence="13">3.6.4.-</ecNumber>
    </recommendedName>
</protein>
<dbReference type="InterPro" id="IPR005118">
    <property type="entry name" value="TRCF_C"/>
</dbReference>
<dbReference type="SMART" id="SM00487">
    <property type="entry name" value="DEXDc"/>
    <property type="match status" value="1"/>
</dbReference>
<evidence type="ECO:0000256" key="11">
    <source>
        <dbReference type="ARBA" id="ARBA00061399"/>
    </source>
</evidence>
<dbReference type="InterPro" id="IPR037235">
    <property type="entry name" value="TRCF-like_C_D7"/>
</dbReference>
<dbReference type="InterPro" id="IPR011545">
    <property type="entry name" value="DEAD/DEAH_box_helicase_dom"/>
</dbReference>
<dbReference type="Pfam" id="PF02559">
    <property type="entry name" value="CarD_TRCF_RID"/>
    <property type="match status" value="1"/>
</dbReference>
<dbReference type="EC" id="3.6.4.-" evidence="13"/>
<comment type="function">
    <text evidence="13">Couples transcription and DNA repair by recognizing RNA polymerase (RNAP) stalled at DNA lesions. Mediates ATP-dependent release of RNAP and its truncated transcript from the DNA, and recruitment of nucleotide excision repair machinery to the damaged site.</text>
</comment>
<dbReference type="FunFam" id="3.40.50.300:FF:000546">
    <property type="entry name" value="Transcription-repair-coupling factor"/>
    <property type="match status" value="1"/>
</dbReference>